<reference evidence="2 3" key="1">
    <citation type="submission" date="2019-02" db="EMBL/GenBank/DDBJ databases">
        <title>Deep-cultivation of Planctomycetes and their phenomic and genomic characterization uncovers novel biology.</title>
        <authorList>
            <person name="Wiegand S."/>
            <person name="Jogler M."/>
            <person name="Boedeker C."/>
            <person name="Pinto D."/>
            <person name="Vollmers J."/>
            <person name="Rivas-Marin E."/>
            <person name="Kohn T."/>
            <person name="Peeters S.H."/>
            <person name="Heuer A."/>
            <person name="Rast P."/>
            <person name="Oberbeckmann S."/>
            <person name="Bunk B."/>
            <person name="Jeske O."/>
            <person name="Meyerdierks A."/>
            <person name="Storesund J.E."/>
            <person name="Kallscheuer N."/>
            <person name="Luecker S."/>
            <person name="Lage O.M."/>
            <person name="Pohl T."/>
            <person name="Merkel B.J."/>
            <person name="Hornburger P."/>
            <person name="Mueller R.-W."/>
            <person name="Bruemmer F."/>
            <person name="Labrenz M."/>
            <person name="Spormann A.M."/>
            <person name="Op den Camp H."/>
            <person name="Overmann J."/>
            <person name="Amann R."/>
            <person name="Jetten M.S.M."/>
            <person name="Mascher T."/>
            <person name="Medema M.H."/>
            <person name="Devos D.P."/>
            <person name="Kaster A.-K."/>
            <person name="Ovreas L."/>
            <person name="Rohde M."/>
            <person name="Galperin M.Y."/>
            <person name="Jogler C."/>
        </authorList>
    </citation>
    <scope>NUCLEOTIDE SEQUENCE [LARGE SCALE GENOMIC DNA]</scope>
    <source>
        <strain evidence="2 3">Pla163</strain>
    </source>
</reference>
<evidence type="ECO:0000313" key="2">
    <source>
        <dbReference type="EMBL" id="QDU85911.1"/>
    </source>
</evidence>
<dbReference type="Gene3D" id="3.90.1010.10">
    <property type="match status" value="1"/>
</dbReference>
<dbReference type="Proteomes" id="UP000319342">
    <property type="component" value="Chromosome"/>
</dbReference>
<dbReference type="GO" id="GO:0016226">
    <property type="term" value="P:iron-sulfur cluster assembly"/>
    <property type="evidence" value="ECO:0007669"/>
    <property type="project" value="InterPro"/>
</dbReference>
<feature type="domain" description="NIF system FeS cluster assembly NifU N-terminal" evidence="1">
    <location>
        <begin position="16"/>
        <end position="123"/>
    </location>
</feature>
<dbReference type="AlphaFoldDB" id="A0A518D354"/>
<dbReference type="RefSeq" id="WP_145190156.1">
    <property type="nucleotide sequence ID" value="NZ_CP036290.1"/>
</dbReference>
<dbReference type="OrthoDB" id="9804157at2"/>
<keyword evidence="3" id="KW-1185">Reference proteome</keyword>
<dbReference type="EMBL" id="CP036290">
    <property type="protein sequence ID" value="QDU85911.1"/>
    <property type="molecule type" value="Genomic_DNA"/>
</dbReference>
<proteinExistence type="predicted"/>
<gene>
    <name evidence="2" type="primary">nifU</name>
    <name evidence="2" type="ORF">Pla163_30580</name>
</gene>
<dbReference type="SUPFAM" id="SSF82649">
    <property type="entry name" value="SufE/NifU"/>
    <property type="match status" value="1"/>
</dbReference>
<dbReference type="GO" id="GO:0051536">
    <property type="term" value="F:iron-sulfur cluster binding"/>
    <property type="evidence" value="ECO:0007669"/>
    <property type="project" value="InterPro"/>
</dbReference>
<dbReference type="GO" id="GO:0005506">
    <property type="term" value="F:iron ion binding"/>
    <property type="evidence" value="ECO:0007669"/>
    <property type="project" value="InterPro"/>
</dbReference>
<organism evidence="2 3">
    <name type="scientific">Rohdeia mirabilis</name>
    <dbReference type="NCBI Taxonomy" id="2528008"/>
    <lineage>
        <taxon>Bacteria</taxon>
        <taxon>Pseudomonadati</taxon>
        <taxon>Planctomycetota</taxon>
        <taxon>Planctomycetia</taxon>
        <taxon>Planctomycetia incertae sedis</taxon>
        <taxon>Rohdeia</taxon>
    </lineage>
</organism>
<sequence>MDPRDLESVSEPWRSHLVTPLRVGAFDGAAARVARVENGACGDVLELWCDAPDPLRPDVVELRFKGRGCWAVTAVASFLCERLSGRPLGELRGADLAEEVERAGGLPRPRAHVVRLFQRALDEVLAARG</sequence>
<accession>A0A518D354</accession>
<evidence type="ECO:0000313" key="3">
    <source>
        <dbReference type="Proteomes" id="UP000319342"/>
    </source>
</evidence>
<evidence type="ECO:0000259" key="1">
    <source>
        <dbReference type="Pfam" id="PF01592"/>
    </source>
</evidence>
<name>A0A518D354_9BACT</name>
<dbReference type="InterPro" id="IPR002871">
    <property type="entry name" value="NIF_FeS_clus_asmbl_NifU_N"/>
</dbReference>
<dbReference type="Pfam" id="PF01592">
    <property type="entry name" value="NifU_N"/>
    <property type="match status" value="1"/>
</dbReference>
<protein>
    <submittedName>
        <fullName evidence="2">NifU-like protein</fullName>
    </submittedName>
</protein>